<dbReference type="InterPro" id="IPR044925">
    <property type="entry name" value="His-Me_finger_sf"/>
</dbReference>
<organism evidence="10 11">
    <name type="scientific">Aliikangiella marina</name>
    <dbReference type="NCBI Taxonomy" id="1712262"/>
    <lineage>
        <taxon>Bacteria</taxon>
        <taxon>Pseudomonadati</taxon>
        <taxon>Pseudomonadota</taxon>
        <taxon>Gammaproteobacteria</taxon>
        <taxon>Oceanospirillales</taxon>
        <taxon>Pleioneaceae</taxon>
        <taxon>Aliikangiella</taxon>
    </lineage>
</organism>
<dbReference type="InterPro" id="IPR035986">
    <property type="entry name" value="PKD_dom_sf"/>
</dbReference>
<feature type="domain" description="PKD" evidence="6">
    <location>
        <begin position="572"/>
        <end position="649"/>
    </location>
</feature>
<dbReference type="InterPro" id="IPR002884">
    <property type="entry name" value="P_dom"/>
</dbReference>
<feature type="domain" description="PKD" evidence="6">
    <location>
        <begin position="821"/>
        <end position="909"/>
    </location>
</feature>
<feature type="domain" description="P/Homo B" evidence="8">
    <location>
        <begin position="899"/>
        <end position="1018"/>
    </location>
</feature>
<dbReference type="PROSITE" id="PS50853">
    <property type="entry name" value="FN3"/>
    <property type="match status" value="1"/>
</dbReference>
<reference evidence="10 11" key="1">
    <citation type="submission" date="2019-06" db="EMBL/GenBank/DDBJ databases">
        <title>Draft genome of Aliikangiella marina GYP-15.</title>
        <authorList>
            <person name="Wang G."/>
        </authorList>
    </citation>
    <scope>NUCLEOTIDE SEQUENCE [LARGE SCALE GENOMIC DNA]</scope>
    <source>
        <strain evidence="10 11">GYP-15</strain>
    </source>
</reference>
<evidence type="ECO:0000259" key="9">
    <source>
        <dbReference type="PROSITE" id="PS51841"/>
    </source>
</evidence>
<evidence type="ECO:0000256" key="4">
    <source>
        <dbReference type="ARBA" id="ARBA00022801"/>
    </source>
</evidence>
<dbReference type="InterPro" id="IPR000601">
    <property type="entry name" value="PKD_dom"/>
</dbReference>
<evidence type="ECO:0000256" key="1">
    <source>
        <dbReference type="ARBA" id="ARBA00006429"/>
    </source>
</evidence>
<dbReference type="Pfam" id="PF01483">
    <property type="entry name" value="P_proprotein"/>
    <property type="match status" value="1"/>
</dbReference>
<dbReference type="PROSITE" id="PS51829">
    <property type="entry name" value="P_HOMO_B"/>
    <property type="match status" value="1"/>
</dbReference>
<comment type="caution">
    <text evidence="10">The sequence shown here is derived from an EMBL/GenBank/DDBJ whole genome shotgun (WGS) entry which is preliminary data.</text>
</comment>
<feature type="signal peptide" evidence="5">
    <location>
        <begin position="1"/>
        <end position="28"/>
    </location>
</feature>
<evidence type="ECO:0000313" key="11">
    <source>
        <dbReference type="Proteomes" id="UP000317839"/>
    </source>
</evidence>
<dbReference type="InterPro" id="IPR013783">
    <property type="entry name" value="Ig-like_fold"/>
</dbReference>
<dbReference type="Pfam" id="PF04231">
    <property type="entry name" value="Endonuclease_1"/>
    <property type="match status" value="1"/>
</dbReference>
<dbReference type="InterPro" id="IPR001322">
    <property type="entry name" value="Lamin_tail_dom"/>
</dbReference>
<dbReference type="InterPro" id="IPR022409">
    <property type="entry name" value="PKD/Chitinase_dom"/>
</dbReference>
<accession>A0A545T9D2</accession>
<feature type="domain" description="Fibronectin type-III" evidence="7">
    <location>
        <begin position="305"/>
        <end position="399"/>
    </location>
</feature>
<evidence type="ECO:0000259" key="8">
    <source>
        <dbReference type="PROSITE" id="PS51829"/>
    </source>
</evidence>
<evidence type="ECO:0000259" key="6">
    <source>
        <dbReference type="PROSITE" id="PS50093"/>
    </source>
</evidence>
<dbReference type="GO" id="GO:0006508">
    <property type="term" value="P:proteolysis"/>
    <property type="evidence" value="ECO:0007669"/>
    <property type="project" value="UniProtKB-KW"/>
</dbReference>
<dbReference type="SUPFAM" id="SSF49265">
    <property type="entry name" value="Fibronectin type III"/>
    <property type="match status" value="1"/>
</dbReference>
<dbReference type="CDD" id="cd00146">
    <property type="entry name" value="PKD"/>
    <property type="match status" value="2"/>
</dbReference>
<dbReference type="Gene3D" id="2.60.120.260">
    <property type="entry name" value="Galactose-binding domain-like"/>
    <property type="match status" value="1"/>
</dbReference>
<evidence type="ECO:0000256" key="5">
    <source>
        <dbReference type="SAM" id="SignalP"/>
    </source>
</evidence>
<gene>
    <name evidence="10" type="ORF">FLL45_13255</name>
</gene>
<dbReference type="PANTHER" id="PTHR33607">
    <property type="entry name" value="ENDONUCLEASE-1"/>
    <property type="match status" value="1"/>
</dbReference>
<evidence type="ECO:0000313" key="10">
    <source>
        <dbReference type="EMBL" id="TQV73830.1"/>
    </source>
</evidence>
<sequence length="1018" mass="108246">MQHTTAKHTILKRLVCLSVGFGIFTANADAPAGYYDSANTQSAIELRNSLHEIIDDHTRYPYTSSSTDTWDILESADENPDDPSSVITLYRNASYVKFGGGVGAYNREHSWPKSYGFPDDNSDNYPYTDAHHLFIADAGYNSTRSNKPFADCDVGCTEVNTDANNGRGGLGGDDSNYTDGQFSEGSWETWNGRKGDVARAIMYMAIRYEGGTHGVTGSMEPDLILTDNRVLIDSSRTGSNNSVGYMGLKSTLIAWHKADPVDDIERRRNDIVFGFQGNRNPFIDRPEFVSCVFENICDGTPDTDAPVAPTNLSATGSVGSISVNWDSNTEADLAGYNLYRSETPAGPYTKLNASLLSSISFEDNTVTPLVTYYYVVTAVDTSLNESPVSNEGFASAEEPVVVDLDVWINELHYDNASTDVGEFVEVAGVAGADLTGWSIELYNGNGGALYNTVSLSGVIADEQGGFGAIDVAISGIQNGGPDGLALIDSTGSVVQFLSYEGSFDAVDGSAAGLTSTDIGVSETSSTPAGDSLQLVGQGSTYGDFTWQAPANASPGLINSGQTFTGGPGNLAPIAAFVATCDLLNCDFDASSSVDNDGTIVDYAWDFGDSNIGNGVNVSNAYPASGSYTVSLTVTDDAGESTTITEIVNVDDGIVPPLAFDAWINEFHYDNASTDVGEFIEIAGPAGADLAGWSLVLYNGRNGAQYNTVDLSGVFADEGTGFGSISFAIAGIQNGSPDGFALVDSNGTVAQFLSYEGSFVAIDGVASGMTSEDVGVSEASSTPIGQSLQLIGTGMTYTDFTWQGASDESPGLINVGQTIVVPNVAPVASFTFECTDLFCNFDATTSSDSDGSIVQYDWDFGEGNVANGVVTSYEYLMAGTYDVTLTVTDDDGETNSVVLSVEVTEPVEQSFFENTEVTPIPDRRRIKSKIYVDRTGPAGTVEVAVNITHTYRGDLVIKLRDPSGRLHRLKRKNRRDSADDVIETYTVDVACGAAGQWKLIVIDKFRKDTGQLNSWSLQF</sequence>
<keyword evidence="2" id="KW-0645">Protease</keyword>
<dbReference type="PROSITE" id="PS51841">
    <property type="entry name" value="LTD"/>
    <property type="match status" value="1"/>
</dbReference>
<dbReference type="AlphaFoldDB" id="A0A545T9D2"/>
<dbReference type="SUPFAM" id="SSF54060">
    <property type="entry name" value="His-Me finger endonucleases"/>
    <property type="match status" value="1"/>
</dbReference>
<dbReference type="InterPro" id="IPR003961">
    <property type="entry name" value="FN3_dom"/>
</dbReference>
<dbReference type="Proteomes" id="UP000317839">
    <property type="component" value="Unassembled WGS sequence"/>
</dbReference>
<keyword evidence="4" id="KW-0378">Hydrolase</keyword>
<dbReference type="PROSITE" id="PS50093">
    <property type="entry name" value="PKD"/>
    <property type="match status" value="2"/>
</dbReference>
<dbReference type="SUPFAM" id="SSF49299">
    <property type="entry name" value="PKD domain"/>
    <property type="match status" value="2"/>
</dbReference>
<dbReference type="SMART" id="SM00089">
    <property type="entry name" value="PKD"/>
    <property type="match status" value="2"/>
</dbReference>
<comment type="similarity">
    <text evidence="1">Belongs to the EndA/NucM nuclease family.</text>
</comment>
<dbReference type="SUPFAM" id="SSF49785">
    <property type="entry name" value="Galactose-binding domain-like"/>
    <property type="match status" value="1"/>
</dbReference>
<evidence type="ECO:0000259" key="7">
    <source>
        <dbReference type="PROSITE" id="PS50853"/>
    </source>
</evidence>
<dbReference type="EMBL" id="VIKR01000003">
    <property type="protein sequence ID" value="TQV73830.1"/>
    <property type="molecule type" value="Genomic_DNA"/>
</dbReference>
<keyword evidence="3" id="KW-0540">Nuclease</keyword>
<dbReference type="GO" id="GO:0004518">
    <property type="term" value="F:nuclease activity"/>
    <property type="evidence" value="ECO:0007669"/>
    <property type="project" value="UniProtKB-KW"/>
</dbReference>
<dbReference type="Pfam" id="PF18911">
    <property type="entry name" value="PKD_4"/>
    <property type="match status" value="2"/>
</dbReference>
<evidence type="ECO:0000256" key="2">
    <source>
        <dbReference type="ARBA" id="ARBA00022670"/>
    </source>
</evidence>
<proteinExistence type="inferred from homology"/>
<feature type="chain" id="PRO_5021871387" evidence="5">
    <location>
        <begin position="29"/>
        <end position="1018"/>
    </location>
</feature>
<dbReference type="CDD" id="cd00063">
    <property type="entry name" value="FN3"/>
    <property type="match status" value="1"/>
</dbReference>
<dbReference type="InterPro" id="IPR008979">
    <property type="entry name" value="Galactose-bd-like_sf"/>
</dbReference>
<dbReference type="InterPro" id="IPR036116">
    <property type="entry name" value="FN3_sf"/>
</dbReference>
<keyword evidence="5" id="KW-0732">Signal</keyword>
<dbReference type="OrthoDB" id="9800417at2"/>
<dbReference type="PANTHER" id="PTHR33607:SF2">
    <property type="entry name" value="ENDONUCLEASE-1"/>
    <property type="match status" value="1"/>
</dbReference>
<dbReference type="InterPro" id="IPR007346">
    <property type="entry name" value="Endonuclease-I"/>
</dbReference>
<dbReference type="GO" id="GO:0004252">
    <property type="term" value="F:serine-type endopeptidase activity"/>
    <property type="evidence" value="ECO:0007669"/>
    <property type="project" value="InterPro"/>
</dbReference>
<keyword evidence="11" id="KW-1185">Reference proteome</keyword>
<evidence type="ECO:0000256" key="3">
    <source>
        <dbReference type="ARBA" id="ARBA00022722"/>
    </source>
</evidence>
<dbReference type="Gene3D" id="2.60.40.10">
    <property type="entry name" value="Immunoglobulins"/>
    <property type="match status" value="3"/>
</dbReference>
<dbReference type="RefSeq" id="WP_142942538.1">
    <property type="nucleotide sequence ID" value="NZ_VIKR01000003.1"/>
</dbReference>
<protein>
    <submittedName>
        <fullName evidence="10">PKD domain-containing protein</fullName>
    </submittedName>
</protein>
<feature type="domain" description="LTD" evidence="9">
    <location>
        <begin position="655"/>
        <end position="798"/>
    </location>
</feature>
<name>A0A545T9D2_9GAMM</name>